<feature type="transmembrane region" description="Helical" evidence="21">
    <location>
        <begin position="2313"/>
        <end position="2335"/>
    </location>
</feature>
<dbReference type="GO" id="GO:0006885">
    <property type="term" value="P:regulation of pH"/>
    <property type="evidence" value="ECO:0007669"/>
    <property type="project" value="UniProtKB-ARBA"/>
</dbReference>
<feature type="region of interest" description="Disordered" evidence="20">
    <location>
        <begin position="1067"/>
        <end position="1086"/>
    </location>
</feature>
<feature type="transmembrane region" description="Helical" evidence="21">
    <location>
        <begin position="2499"/>
        <end position="2518"/>
    </location>
</feature>
<evidence type="ECO:0000313" key="23">
    <source>
        <dbReference type="EMBL" id="TQD79392.1"/>
    </source>
</evidence>
<dbReference type="STRING" id="106549.A0A540KZF8"/>
<evidence type="ECO:0000256" key="10">
    <source>
        <dbReference type="ARBA" id="ARBA00022946"/>
    </source>
</evidence>
<feature type="transmembrane region" description="Helical" evidence="21">
    <location>
        <begin position="2554"/>
        <end position="2578"/>
    </location>
</feature>
<feature type="transmembrane region" description="Helical" evidence="21">
    <location>
        <begin position="2258"/>
        <end position="2278"/>
    </location>
</feature>
<keyword evidence="5" id="KW-0633">Potassium transport</keyword>
<feature type="transmembrane region" description="Helical" evidence="21">
    <location>
        <begin position="646"/>
        <end position="666"/>
    </location>
</feature>
<name>A0A540KZF8_MALBA</name>
<feature type="coiled-coil region" evidence="19">
    <location>
        <begin position="165"/>
        <end position="195"/>
    </location>
</feature>
<keyword evidence="2" id="KW-0813">Transport</keyword>
<dbReference type="FunFam" id="3.40.50.720:FF:000134">
    <property type="entry name" value="K(+) efflux antiporter 2 chloroplastic"/>
    <property type="match status" value="1"/>
</dbReference>
<dbReference type="GO" id="GO:1900140">
    <property type="term" value="P:regulation of seedling development"/>
    <property type="evidence" value="ECO:0007669"/>
    <property type="project" value="UniProtKB-ARBA"/>
</dbReference>
<feature type="region of interest" description="Disordered" evidence="20">
    <location>
        <begin position="2094"/>
        <end position="2117"/>
    </location>
</feature>
<feature type="coiled-coil region" evidence="19">
    <location>
        <begin position="281"/>
        <end position="343"/>
    </location>
</feature>
<dbReference type="GO" id="GO:0009738">
    <property type="term" value="P:abscisic acid-activated signaling pathway"/>
    <property type="evidence" value="ECO:0007669"/>
    <property type="project" value="UniProtKB-KW"/>
</dbReference>
<evidence type="ECO:0000313" key="24">
    <source>
        <dbReference type="Proteomes" id="UP000315295"/>
    </source>
</evidence>
<evidence type="ECO:0000256" key="16">
    <source>
        <dbReference type="ARBA" id="ARBA00023136"/>
    </source>
</evidence>
<keyword evidence="24" id="KW-1185">Reference proteome</keyword>
<dbReference type="GO" id="GO:1900069">
    <property type="term" value="P:regulation of cellular hyperosmotic salinity response"/>
    <property type="evidence" value="ECO:0007669"/>
    <property type="project" value="UniProtKB-ARBA"/>
</dbReference>
<feature type="region of interest" description="Disordered" evidence="20">
    <location>
        <begin position="938"/>
        <end position="972"/>
    </location>
</feature>
<feature type="compositionally biased region" description="Basic and acidic residues" evidence="20">
    <location>
        <begin position="2094"/>
        <end position="2108"/>
    </location>
</feature>
<dbReference type="NCBIfam" id="TIGR00932">
    <property type="entry name" value="2a37"/>
    <property type="match status" value="1"/>
</dbReference>
<evidence type="ECO:0000256" key="3">
    <source>
        <dbReference type="ARBA" id="ARBA00022449"/>
    </source>
</evidence>
<dbReference type="GO" id="GO:0010109">
    <property type="term" value="P:regulation of photosynthesis"/>
    <property type="evidence" value="ECO:0007669"/>
    <property type="project" value="UniProtKB-ARBA"/>
</dbReference>
<dbReference type="GO" id="GO:0042794">
    <property type="term" value="P:plastid rRNA transcription"/>
    <property type="evidence" value="ECO:0007669"/>
    <property type="project" value="UniProtKB-ARBA"/>
</dbReference>
<evidence type="ECO:0000256" key="9">
    <source>
        <dbReference type="ARBA" id="ARBA00022780"/>
    </source>
</evidence>
<dbReference type="GO" id="GO:0015386">
    <property type="term" value="F:potassium:proton antiporter activity"/>
    <property type="evidence" value="ECO:0007669"/>
    <property type="project" value="TreeGrafter"/>
</dbReference>
<evidence type="ECO:0000256" key="8">
    <source>
        <dbReference type="ARBA" id="ARBA00022692"/>
    </source>
</evidence>
<feature type="transmembrane region" description="Helical" evidence="21">
    <location>
        <begin position="2341"/>
        <end position="2362"/>
    </location>
</feature>
<dbReference type="PANTHER" id="PTHR46157:SF2">
    <property type="entry name" value="K(+) EFFLUX ANTIPORTER 1, CHLOROPLASTIC-RELATED"/>
    <property type="match status" value="1"/>
</dbReference>
<sequence>MDLACNFRQPNVLYGSEGTSYKRLNCFSSSPIIFGSKDVSCNFLGNSRIVVKACSGKKLKRTVCISGCRISRLTYRQKADDCLWNSNPKVRLSCNIGSVFKGSRTVWWSPCQSNDSLAYVNGNGQNVEYLESHNESSGVGSIHDAELSDSREEDGHEEQKEEPEAPTLDELKELLQNAMKELEAARLNSTMFEEKAQRISEAAISLQDEAANAWNNVNSTLDTVQEIVHEESIAKEGVQKAKMAVSLAEARLQVAVESLQGAKGETNSSEISQENDGEHDCKEEEKALLVAQEDIKECQANLANCEAELMHLHGKKEELQKEVDRLTEVAEKAQLSALKAEEDVTNIMLLAEQAVAFELEAAKCVNDAEIALQRAERSISNSIVDTTENNQGQVLSDDNAVLEEEETVVLGSSADISVERDRDVAIDGDLLAVKPLADSPSDKISQSLEDASQFVDLSDHENGKFLDSLKDADIEAEKSKNVVQAKKQETQKDLSRESSPLNSPKTLLKKSSRFFSASFFSSADGTPTSVFQGLMEYARKQWPKLVVGMFLFGVGLTFYANRVERATQLLQQPDVITTSIEEVSSSAKPLVRELQKLPRRIKKLIDMIPHQEVNAEEASLFDMLWLLLASVIFVPVFQRIPGGSPVLGYLAAGILIGPYGLSIIRHVHGTKAIAEFGVVFLLFNIGLELSVERLSSMKKYVFGLGSAQVLVTAVVIGVVAHYVCGLPGPAAIVIGNGLALSSTAVVLQCRLSEPNQYQNDAVDCFSHFSLPLFSSRTPPLDFPAVSSIPALPDRRLTVVFLGCCSNMDLACNFRQPNVLYGSEGTSYKRLNCFSSSPIIFGSKDVSCNFLGNSRIVVKACSGKKLKRTVCISGCRISRLTYRQKADDCLWNLNPKVRLSCNIGSVFKGSRTVWWSPCQSNDSLAYVNGNGQNVEYLESHNESSGVGSIHDAELSDSREEDGHEEQKEEPEAPTLDELKELLQNAMKELEAARLNSTMFEEKAQRISEAAISLQDEAANAWNNVNSTLDTVQEIVHEESIAKEGVQKAKMAVSLAEARLQVAVESLQGAKGETNSSEISQENDGEHDCKEEEKALLVAQEDIKECQANLANCEAELMHLHGKKEELQKEVDRLTEVAEKAQLSALKAEEDVTNIMLLAEQAVAFELEAAKCVNDAEIALQRAERSISNSIVDTTENNQGQLLSDDNAVLEEEETVVLGSSADISVERDRDVAIDGDLLAVKPLADSPSDKISQSLEDASQFVDLSDHENGKFLDSLKDADIEAEKSKNVVQAKKQETQKDLSRESSPLNSPKTLLKKSSRFFSASFFSSADGTPTSVFQGLMEYARKQWPKLVVGMFLFGVGLTFYANRVERATQLLQQPDVITTSIEEVSSSAKPLVRELQKLPRRIKKLIDMIPHQEVNAEEASLFDMLWLLLASVIFVPVFQRIPGGSPVLGYLAAGILIGPYGLSIIRHVHGTKAIAEFGVVFLLFNIGLELSVERLSSMKKYVFGLGSAQVLVTAVVIGVVAHYVCGLPGPAAIVIGNGLALSSTAVVLQCRLSEPNQYQNDAVDCFSHFSLPLFSSRTPPLDFPAVSSIPALPDRRLTVVFLGCCSNMDLACNFRQPNVLYGSEGTSYKRLNCFSSSPIIFGSQDVSCNFLGNSRIVVKACSGKKLKRTVCISGCRISRLTYRQKADDCLWNLNPKVRLSCNIGSVFKGSRTVWWSPCQSNDSLAYVNGNGQNVEYLESHNESSGVGSIHDAELSDSREEDGHEEQKEEPEAPTLDELKELLQNAMKELEAARLNSTMFEEKAQRISEAAISLQDEAANAWNNVNSTLDTVQEIVHEESIAKEGVQKAKMAVSLAEARLQVAVESLQGAKGETNSSEISQENDGEHDCKEEEKALLVAQEDIKECQANLANCEAELMHLHGKKEELQKEVDRLTEVAEKAQLSALKAEEDVTNIMLLAEQAVAFELEAAKCVNDAEIALQRAERSISNSIVDTTENNQGQVLSDDNAVLEEEETVVLGSSADISVERDRDVAIDGDLLAVKPLADSPSDKISQSLEDASQFVDLSDHENGKFLDSLKDADIEAEKSKNVVQAKKQETQKDLSRESSPLNSPKTLLKKSSRFFSASFFSSADGTPTSVFQGLMEYARKQWPKLVVGMFLFGVGLTFYANRVERATQLLQQPDVITTSIEEVSSSAKPLVRELQKLPRRIKKLIDMIPHQEVNAEEASLFDMLWLLLASVIFVPVFQRIPGGSPVLGYLAAGILVGPYGLSIIRHVHGTKAIAEFGVVFLLFNIGLELSVERLSSMKKYVFGLGSAQVLVTAVVIGVVAHYVCGLPGPAAIVIGNGLALSSTAVVLQVLQERGESTSRHGRATFSVLLFQDLAVVVLLILIPLISPNSSKGGIGFQAIAEALGLAAVKAAVAITAIIAGGRLLLRPIYRQIAENQNAEIFSANTLLVILGTSLLTARAGLSMALGAFLAGLLLAETEFSLQVESDIAPYRGLLLGLFFMTVGMSIDPKLLLSNFPVIAGSLGLLIGGKSLLVALIGKLFGVSIISAIRVGLLLAPGGEFAFVAFGEAVNQGIMTPQLSSLLFLVVGISMAITPWLAAGGQLIASRFEVHDVRSLLPLESETDDLQGHIILCGFGRVGQIIAQLLSESLIPFVALDVRSDRVAVGRSLDLPVYFGDAGSREVLHKVGAERACAAAITLDSPGANYRTVWALSKYFPNVKTFVRAHDVDHGLNLEKAGATAVVPETLEPSLQLAAAVLAQAKLPMSEIASTINEYRSRHLAELTELCETSGSSLGYGFSRMMSKPKTPTPDSTDENQFTEGTLAI</sequence>
<feature type="transmembrane region" description="Helical" evidence="21">
    <location>
        <begin position="1452"/>
        <end position="1472"/>
    </location>
</feature>
<keyword evidence="10" id="KW-0809">Transit peptide</keyword>
<comment type="caution">
    <text evidence="23">The sequence shown here is derived from an EMBL/GenBank/DDBJ whole genome shotgun (WGS) entry which is preliminary data.</text>
</comment>
<evidence type="ECO:0000256" key="13">
    <source>
        <dbReference type="ARBA" id="ARBA00022990"/>
    </source>
</evidence>
<evidence type="ECO:0000256" key="11">
    <source>
        <dbReference type="ARBA" id="ARBA00022958"/>
    </source>
</evidence>
<keyword evidence="7" id="KW-0938">Abscisic acid signaling pathway</keyword>
<evidence type="ECO:0000256" key="20">
    <source>
        <dbReference type="SAM" id="MobiDB-lite"/>
    </source>
</evidence>
<dbReference type="InterPro" id="IPR003148">
    <property type="entry name" value="RCK_N"/>
</dbReference>
<dbReference type="Pfam" id="PF02254">
    <property type="entry name" value="TrkA_N"/>
    <property type="match status" value="1"/>
</dbReference>
<keyword evidence="4" id="KW-0150">Chloroplast</keyword>
<dbReference type="InterPro" id="IPR006153">
    <property type="entry name" value="Cation/H_exchanger_TM"/>
</dbReference>
<feature type="coiled-coil region" evidence="19">
    <location>
        <begin position="1893"/>
        <end position="1955"/>
    </location>
</feature>
<feature type="region of interest" description="Disordered" evidence="20">
    <location>
        <begin position="261"/>
        <end position="280"/>
    </location>
</feature>
<evidence type="ECO:0000256" key="7">
    <source>
        <dbReference type="ARBA" id="ARBA00022682"/>
    </source>
</evidence>
<feature type="transmembrane region" description="Helical" evidence="21">
    <location>
        <begin position="2530"/>
        <end position="2548"/>
    </location>
</feature>
<feature type="compositionally biased region" description="Polar residues" evidence="20">
    <location>
        <begin position="2820"/>
        <end position="2836"/>
    </location>
</feature>
<feature type="region of interest" description="Disordered" evidence="20">
    <location>
        <begin position="1873"/>
        <end position="1892"/>
    </location>
</feature>
<feature type="region of interest" description="Disordered" evidence="20">
    <location>
        <begin position="2813"/>
        <end position="2836"/>
    </location>
</feature>
<keyword evidence="8 21" id="KW-0812">Transmembrane</keyword>
<dbReference type="Gene3D" id="3.40.50.720">
    <property type="entry name" value="NAD(P)-binding Rossmann-like Domain"/>
    <property type="match status" value="1"/>
</dbReference>
<keyword evidence="6" id="KW-0934">Plastid</keyword>
<dbReference type="InterPro" id="IPR038770">
    <property type="entry name" value="Na+/solute_symporter_sf"/>
</dbReference>
<evidence type="ECO:0000256" key="14">
    <source>
        <dbReference type="ARBA" id="ARBA00023054"/>
    </source>
</evidence>
<feature type="compositionally biased region" description="Basic and acidic residues" evidence="20">
    <location>
        <begin position="1755"/>
        <end position="1778"/>
    </location>
</feature>
<dbReference type="Pfam" id="PF00999">
    <property type="entry name" value="Na_H_Exchanger"/>
    <property type="match status" value="3"/>
</dbReference>
<dbReference type="EMBL" id="VIEB01000861">
    <property type="protein sequence ID" value="TQD79392.1"/>
    <property type="molecule type" value="Genomic_DNA"/>
</dbReference>
<evidence type="ECO:0000256" key="2">
    <source>
        <dbReference type="ARBA" id="ARBA00022448"/>
    </source>
</evidence>
<evidence type="ECO:0000256" key="21">
    <source>
        <dbReference type="SAM" id="Phobius"/>
    </source>
</evidence>
<gene>
    <name evidence="23" type="ORF">C1H46_035042</name>
</gene>
<evidence type="ECO:0000256" key="12">
    <source>
        <dbReference type="ARBA" id="ARBA00022989"/>
    </source>
</evidence>
<keyword evidence="11" id="KW-0630">Potassium</keyword>
<dbReference type="GO" id="GO:0080022">
    <property type="term" value="P:primary root development"/>
    <property type="evidence" value="ECO:0007669"/>
    <property type="project" value="UniProtKB-ARBA"/>
</dbReference>
<dbReference type="Proteomes" id="UP000315295">
    <property type="component" value="Unassembled WGS sequence"/>
</dbReference>
<evidence type="ECO:0000256" key="6">
    <source>
        <dbReference type="ARBA" id="ARBA00022640"/>
    </source>
</evidence>
<evidence type="ECO:0000256" key="5">
    <source>
        <dbReference type="ARBA" id="ARBA00022538"/>
    </source>
</evidence>
<feature type="transmembrane region" description="Helical" evidence="21">
    <location>
        <begin position="2590"/>
        <end position="2609"/>
    </location>
</feature>
<dbReference type="PROSITE" id="PS51201">
    <property type="entry name" value="RCK_N"/>
    <property type="match status" value="1"/>
</dbReference>
<dbReference type="GO" id="GO:2000377">
    <property type="term" value="P:regulation of reactive oxygen species metabolic process"/>
    <property type="evidence" value="ECO:0007669"/>
    <property type="project" value="UniProtKB-ARBA"/>
</dbReference>
<feature type="compositionally biased region" description="Polar residues" evidence="20">
    <location>
        <begin position="265"/>
        <end position="274"/>
    </location>
</feature>
<feature type="transmembrane region" description="Helical" evidence="21">
    <location>
        <begin position="701"/>
        <end position="723"/>
    </location>
</feature>
<feature type="compositionally biased region" description="Polar residues" evidence="20">
    <location>
        <begin position="1071"/>
        <end position="1080"/>
    </location>
</feature>
<feature type="compositionally biased region" description="Polar residues" evidence="20">
    <location>
        <begin position="1877"/>
        <end position="1886"/>
    </location>
</feature>
<keyword evidence="13" id="KW-0007">Acetylation</keyword>
<feature type="region of interest" description="Disordered" evidence="20">
    <location>
        <begin position="132"/>
        <end position="165"/>
    </location>
</feature>
<evidence type="ECO:0000256" key="1">
    <source>
        <dbReference type="ARBA" id="ARBA00004478"/>
    </source>
</evidence>
<evidence type="ECO:0000256" key="17">
    <source>
        <dbReference type="ARBA" id="ARBA00047912"/>
    </source>
</evidence>
<keyword evidence="16 21" id="KW-0472">Membrane</keyword>
<keyword evidence="15" id="KW-0406">Ion transport</keyword>
<feature type="coiled-coil region" evidence="19">
    <location>
        <begin position="1087"/>
        <end position="1149"/>
    </location>
</feature>
<reference evidence="23 24" key="1">
    <citation type="journal article" date="2019" name="G3 (Bethesda)">
        <title>Sequencing of a Wild Apple (Malus baccata) Genome Unravels the Differences Between Cultivated and Wild Apple Species Regarding Disease Resistance and Cold Tolerance.</title>
        <authorList>
            <person name="Chen X."/>
        </authorList>
    </citation>
    <scope>NUCLEOTIDE SEQUENCE [LARGE SCALE GENOMIC DNA]</scope>
    <source>
        <strain evidence="24">cv. Shandingzi</strain>
        <tissue evidence="23">Leaves</tissue>
    </source>
</reference>
<protein>
    <recommendedName>
        <fullName evidence="22">RCK N-terminal domain-containing protein</fullName>
    </recommendedName>
</protein>
<dbReference type="GO" id="GO:2000070">
    <property type="term" value="P:regulation of response to water deprivation"/>
    <property type="evidence" value="ECO:0007669"/>
    <property type="project" value="UniProtKB-ARBA"/>
</dbReference>
<dbReference type="InterPro" id="IPR036291">
    <property type="entry name" value="NAD(P)-bd_dom_sf"/>
</dbReference>
<feature type="transmembrane region" description="Helical" evidence="21">
    <location>
        <begin position="2458"/>
        <end position="2487"/>
    </location>
</feature>
<evidence type="ECO:0000256" key="19">
    <source>
        <dbReference type="SAM" id="Coils"/>
    </source>
</evidence>
<feature type="compositionally biased region" description="Basic and acidic residues" evidence="20">
    <location>
        <begin position="949"/>
        <end position="972"/>
    </location>
</feature>
<dbReference type="Gene3D" id="1.20.1530.20">
    <property type="match status" value="3"/>
</dbReference>
<dbReference type="GO" id="GO:0140899">
    <property type="term" value="P:plastid gene expression"/>
    <property type="evidence" value="ECO:0007669"/>
    <property type="project" value="UniProtKB-ARBA"/>
</dbReference>
<feature type="region of interest" description="Disordered" evidence="20">
    <location>
        <begin position="482"/>
        <end position="505"/>
    </location>
</feature>
<dbReference type="InterPro" id="IPR004771">
    <property type="entry name" value="K/H_exchanger"/>
</dbReference>
<evidence type="ECO:0000256" key="4">
    <source>
        <dbReference type="ARBA" id="ARBA00022528"/>
    </source>
</evidence>
<feature type="compositionally biased region" description="Basic and acidic residues" evidence="20">
    <location>
        <begin position="482"/>
        <end position="496"/>
    </location>
</feature>
<keyword evidence="12 21" id="KW-1133">Transmembrane helix</keyword>
<feature type="transmembrane region" description="Helical" evidence="21">
    <location>
        <begin position="2417"/>
        <end position="2437"/>
    </location>
</feature>
<dbReference type="GO" id="GO:0009646">
    <property type="term" value="P:response to absence of light"/>
    <property type="evidence" value="ECO:0007669"/>
    <property type="project" value="UniProtKB-ARBA"/>
</dbReference>
<comment type="catalytic activity">
    <reaction evidence="17">
        <text>K(+)(in) + H(+)(out) = K(+)(out) + H(+)(in)</text>
        <dbReference type="Rhea" id="RHEA:29467"/>
        <dbReference type="ChEBI" id="CHEBI:15378"/>
        <dbReference type="ChEBI" id="CHEBI:29103"/>
    </reaction>
</comment>
<feature type="transmembrane region" description="Helical" evidence="21">
    <location>
        <begin position="1507"/>
        <end position="1529"/>
    </location>
</feature>
<evidence type="ECO:0000256" key="18">
    <source>
        <dbReference type="ARBA" id="ARBA00061484"/>
    </source>
</evidence>
<feature type="region of interest" description="Disordered" evidence="20">
    <location>
        <begin position="1288"/>
        <end position="1311"/>
    </location>
</feature>
<keyword evidence="9" id="KW-1001">Plastid inner membrane</keyword>
<dbReference type="PANTHER" id="PTHR46157">
    <property type="entry name" value="K(+) EFFLUX ANTIPORTER 3, CHLOROPLASTIC"/>
    <property type="match status" value="1"/>
</dbReference>
<dbReference type="GO" id="GO:0019722">
    <property type="term" value="P:calcium-mediated signaling"/>
    <property type="evidence" value="ECO:0007669"/>
    <property type="project" value="UniProtKB-ARBA"/>
</dbReference>
<keyword evidence="3" id="KW-0050">Antiport</keyword>
<organism evidence="23 24">
    <name type="scientific">Malus baccata</name>
    <name type="common">Siberian crab apple</name>
    <name type="synonym">Pyrus baccata</name>
    <dbReference type="NCBI Taxonomy" id="106549"/>
    <lineage>
        <taxon>Eukaryota</taxon>
        <taxon>Viridiplantae</taxon>
        <taxon>Streptophyta</taxon>
        <taxon>Embryophyta</taxon>
        <taxon>Tracheophyta</taxon>
        <taxon>Spermatophyta</taxon>
        <taxon>Magnoliopsida</taxon>
        <taxon>eudicotyledons</taxon>
        <taxon>Gunneridae</taxon>
        <taxon>Pentapetalae</taxon>
        <taxon>rosids</taxon>
        <taxon>fabids</taxon>
        <taxon>Rosales</taxon>
        <taxon>Rosaceae</taxon>
        <taxon>Amygdaloideae</taxon>
        <taxon>Maleae</taxon>
        <taxon>Malus</taxon>
    </lineage>
</organism>
<comment type="similarity">
    <text evidence="18">Belongs to the monovalent cation:proton antiporter 2 (CPA2) transporter (TC 2.A.37) family. KEA (TC 2.A.37.1) subfamily.</text>
</comment>
<keyword evidence="14 19" id="KW-0175">Coiled coil</keyword>
<dbReference type="GO" id="GO:0009706">
    <property type="term" value="C:chloroplast inner membrane"/>
    <property type="evidence" value="ECO:0007669"/>
    <property type="project" value="UniProtKB-SubCell"/>
</dbReference>
<feature type="compositionally biased region" description="Basic and acidic residues" evidence="20">
    <location>
        <begin position="143"/>
        <end position="165"/>
    </location>
</feature>
<dbReference type="SUPFAM" id="SSF51735">
    <property type="entry name" value="NAD(P)-binding Rossmann-fold domains"/>
    <property type="match status" value="1"/>
</dbReference>
<comment type="subcellular location">
    <subcellularLocation>
        <location evidence="1">Plastid</location>
        <location evidence="1">Chloroplast inner membrane</location>
        <topology evidence="1">Multi-pass membrane protein</topology>
    </subcellularLocation>
</comment>
<proteinExistence type="inferred from homology"/>
<dbReference type="FunFam" id="1.20.1530.20:FF:000007">
    <property type="entry name" value="K(+) efflux antiporter 2 chloroplastic"/>
    <property type="match status" value="1"/>
</dbReference>
<feature type="domain" description="RCK N-terminal" evidence="22">
    <location>
        <begin position="2638"/>
        <end position="2755"/>
    </location>
</feature>
<dbReference type="GO" id="GO:0009744">
    <property type="term" value="P:response to sucrose"/>
    <property type="evidence" value="ECO:0007669"/>
    <property type="project" value="UniProtKB-ARBA"/>
</dbReference>
<dbReference type="GO" id="GO:2001057">
    <property type="term" value="P:reactive nitrogen species metabolic process"/>
    <property type="evidence" value="ECO:0007669"/>
    <property type="project" value="UniProtKB-ARBA"/>
</dbReference>
<accession>A0A540KZF8</accession>
<evidence type="ECO:0000256" key="15">
    <source>
        <dbReference type="ARBA" id="ARBA00023065"/>
    </source>
</evidence>
<feature type="compositionally biased region" description="Basic and acidic residues" evidence="20">
    <location>
        <begin position="1288"/>
        <end position="1302"/>
    </location>
</feature>
<evidence type="ECO:0000259" key="22">
    <source>
        <dbReference type="PROSITE" id="PS51201"/>
    </source>
</evidence>
<feature type="transmembrane region" description="Helical" evidence="21">
    <location>
        <begin position="2374"/>
        <end position="2397"/>
    </location>
</feature>
<feature type="region of interest" description="Disordered" evidence="20">
    <location>
        <begin position="1744"/>
        <end position="1778"/>
    </location>
</feature>